<evidence type="ECO:0000256" key="2">
    <source>
        <dbReference type="ARBA" id="ARBA00010617"/>
    </source>
</evidence>
<comment type="cofactor">
    <cofactor evidence="1 8">
        <name>heme</name>
        <dbReference type="ChEBI" id="CHEBI:30413"/>
    </cofactor>
</comment>
<dbReference type="GO" id="GO:0020037">
    <property type="term" value="F:heme binding"/>
    <property type="evidence" value="ECO:0007669"/>
    <property type="project" value="InterPro"/>
</dbReference>
<dbReference type="STRING" id="34508.A0A4V6A283"/>
<evidence type="ECO:0008006" key="13">
    <source>
        <dbReference type="Google" id="ProtNLM"/>
    </source>
</evidence>
<evidence type="ECO:0000256" key="8">
    <source>
        <dbReference type="PIRSR" id="PIRSR602401-1"/>
    </source>
</evidence>
<keyword evidence="10" id="KW-1133">Transmembrane helix</keyword>
<keyword evidence="10" id="KW-0472">Membrane</keyword>
<keyword evidence="6 8" id="KW-0408">Iron</keyword>
<dbReference type="InterPro" id="IPR017972">
    <property type="entry name" value="Cyt_P450_CS"/>
</dbReference>
<dbReference type="Pfam" id="PF00067">
    <property type="entry name" value="p450"/>
    <property type="match status" value="1"/>
</dbReference>
<dbReference type="CDD" id="cd11055">
    <property type="entry name" value="CYP3A-like"/>
    <property type="match status" value="1"/>
</dbReference>
<evidence type="ECO:0000313" key="12">
    <source>
        <dbReference type="Proteomes" id="UP000298663"/>
    </source>
</evidence>
<keyword evidence="4 8" id="KW-0479">Metal-binding</keyword>
<dbReference type="AlphaFoldDB" id="A0A4V6A283"/>
<keyword evidence="3 8" id="KW-0349">Heme</keyword>
<dbReference type="GO" id="GO:0005506">
    <property type="term" value="F:iron ion binding"/>
    <property type="evidence" value="ECO:0007669"/>
    <property type="project" value="InterPro"/>
</dbReference>
<dbReference type="FunFam" id="1.10.630.10:FF:000182">
    <property type="entry name" value="Cytochrome P450 3A4"/>
    <property type="match status" value="1"/>
</dbReference>
<protein>
    <recommendedName>
        <fullName evidence="13">Cytochrome P450</fullName>
    </recommendedName>
</protein>
<dbReference type="GO" id="GO:0004497">
    <property type="term" value="F:monooxygenase activity"/>
    <property type="evidence" value="ECO:0007669"/>
    <property type="project" value="UniProtKB-KW"/>
</dbReference>
<dbReference type="InterPro" id="IPR050476">
    <property type="entry name" value="Insect_CytP450_Detox"/>
</dbReference>
<dbReference type="SUPFAM" id="SSF48264">
    <property type="entry name" value="Cytochrome P450"/>
    <property type="match status" value="1"/>
</dbReference>
<dbReference type="InterPro" id="IPR002401">
    <property type="entry name" value="Cyt_P450_E_grp-I"/>
</dbReference>
<gene>
    <name evidence="11" type="ORF">L596_019044</name>
</gene>
<keyword evidence="5 9" id="KW-0560">Oxidoreductase</keyword>
<evidence type="ECO:0000256" key="3">
    <source>
        <dbReference type="ARBA" id="ARBA00022617"/>
    </source>
</evidence>
<proteinExistence type="inferred from homology"/>
<dbReference type="Gene3D" id="1.10.630.10">
    <property type="entry name" value="Cytochrome P450"/>
    <property type="match status" value="1"/>
</dbReference>
<dbReference type="PRINTS" id="PR00463">
    <property type="entry name" value="EP450I"/>
</dbReference>
<evidence type="ECO:0000256" key="6">
    <source>
        <dbReference type="ARBA" id="ARBA00023004"/>
    </source>
</evidence>
<dbReference type="PANTHER" id="PTHR24292:SF102">
    <property type="entry name" value="CYTOCHROME P450 FAMILY-RELATED"/>
    <property type="match status" value="1"/>
</dbReference>
<dbReference type="PRINTS" id="PR00385">
    <property type="entry name" value="P450"/>
</dbReference>
<evidence type="ECO:0000256" key="9">
    <source>
        <dbReference type="RuleBase" id="RU000461"/>
    </source>
</evidence>
<evidence type="ECO:0000256" key="4">
    <source>
        <dbReference type="ARBA" id="ARBA00022723"/>
    </source>
</evidence>
<evidence type="ECO:0000256" key="1">
    <source>
        <dbReference type="ARBA" id="ARBA00001971"/>
    </source>
</evidence>
<dbReference type="OrthoDB" id="2789670at2759"/>
<comment type="similarity">
    <text evidence="2 9">Belongs to the cytochrome P450 family.</text>
</comment>
<evidence type="ECO:0000256" key="7">
    <source>
        <dbReference type="ARBA" id="ARBA00023033"/>
    </source>
</evidence>
<reference evidence="11 12" key="1">
    <citation type="journal article" date="2015" name="Genome Biol.">
        <title>Comparative genomics of Steinernema reveals deeply conserved gene regulatory networks.</title>
        <authorList>
            <person name="Dillman A.R."/>
            <person name="Macchietto M."/>
            <person name="Porter C.F."/>
            <person name="Rogers A."/>
            <person name="Williams B."/>
            <person name="Antoshechkin I."/>
            <person name="Lee M.M."/>
            <person name="Goodwin Z."/>
            <person name="Lu X."/>
            <person name="Lewis E.E."/>
            <person name="Goodrich-Blair H."/>
            <person name="Stock S.P."/>
            <person name="Adams B.J."/>
            <person name="Sternberg P.W."/>
            <person name="Mortazavi A."/>
        </authorList>
    </citation>
    <scope>NUCLEOTIDE SEQUENCE [LARGE SCALE GENOMIC DNA]</scope>
    <source>
        <strain evidence="11 12">ALL</strain>
    </source>
</reference>
<reference evidence="11 12" key="2">
    <citation type="journal article" date="2019" name="G3 (Bethesda)">
        <title>Hybrid Assembly of the Genome of the Entomopathogenic Nematode Steinernema carpocapsae Identifies the X-Chromosome.</title>
        <authorList>
            <person name="Serra L."/>
            <person name="Macchietto M."/>
            <person name="Macias-Munoz A."/>
            <person name="McGill C.J."/>
            <person name="Rodriguez I.M."/>
            <person name="Rodriguez B."/>
            <person name="Murad R."/>
            <person name="Mortazavi A."/>
        </authorList>
    </citation>
    <scope>NUCLEOTIDE SEQUENCE [LARGE SCALE GENOMIC DNA]</scope>
    <source>
        <strain evidence="11 12">ALL</strain>
    </source>
</reference>
<keyword evidence="12" id="KW-1185">Reference proteome</keyword>
<sequence>MFILVSLIVALYSAPLLVRLLLVSTVLVVLFYKYRAGYWKRRGVSGPKSRIFTGHIPEIYDGSRHMATRLRDWTQEYGSVYGIQQGFKNILVTSDLQMIEELFVKKWLFFQSTFFIFRFRFDCFYGRKLNTLAPHPEKDDTVNTFSARGIRWKRLRNLTSPSFSTQSLKATFPVVADSIESFVGRLESRAGTGEEFNIHPIFQQLTLDVILRIAFGQKESEIGEHEDVLKAAKAVFARDGVTGIAKLGDVVPALRPVIRGGLKLSSSFTNLPINFLVRHLEAIVNQRKEDRASGAHDPKTEMDFIDTFLDAETNEEIGDRFGDLEQMPKVQKKLHAGEIVSQCVLFLLAGYDTTANTLAFAAHSLALNPDVQKKVQEEIDDVCPDSEVSYGQLNRLRYLDAVCKESLRMYPIAANASARLCMRDTTLGEVKIKKGEYVQADILSVHFSKEIWGEDAEEFNPARWEDEMKRSNLAWLPFGAGPRICAGQRLALMEEKLALVHLMKRFSLRRTLNTQASGRGCRKRLHISGKARTRRHFRSSTEGSTCEAGA</sequence>
<dbReference type="Proteomes" id="UP000298663">
    <property type="component" value="Unassembled WGS sequence"/>
</dbReference>
<evidence type="ECO:0000313" key="11">
    <source>
        <dbReference type="EMBL" id="TKR78195.1"/>
    </source>
</evidence>
<comment type="caution">
    <text evidence="11">The sequence shown here is derived from an EMBL/GenBank/DDBJ whole genome shotgun (WGS) entry which is preliminary data.</text>
</comment>
<dbReference type="InterPro" id="IPR001128">
    <property type="entry name" value="Cyt_P450"/>
</dbReference>
<dbReference type="GO" id="GO:0016705">
    <property type="term" value="F:oxidoreductase activity, acting on paired donors, with incorporation or reduction of molecular oxygen"/>
    <property type="evidence" value="ECO:0007669"/>
    <property type="project" value="InterPro"/>
</dbReference>
<evidence type="ECO:0000256" key="5">
    <source>
        <dbReference type="ARBA" id="ARBA00023002"/>
    </source>
</evidence>
<feature type="transmembrane region" description="Helical" evidence="10">
    <location>
        <begin position="6"/>
        <end position="32"/>
    </location>
</feature>
<accession>A0A4V6A283</accession>
<organism evidence="11 12">
    <name type="scientific">Steinernema carpocapsae</name>
    <name type="common">Entomopathogenic nematode</name>
    <dbReference type="NCBI Taxonomy" id="34508"/>
    <lineage>
        <taxon>Eukaryota</taxon>
        <taxon>Metazoa</taxon>
        <taxon>Ecdysozoa</taxon>
        <taxon>Nematoda</taxon>
        <taxon>Chromadorea</taxon>
        <taxon>Rhabditida</taxon>
        <taxon>Tylenchina</taxon>
        <taxon>Panagrolaimomorpha</taxon>
        <taxon>Strongyloidoidea</taxon>
        <taxon>Steinernematidae</taxon>
        <taxon>Steinernema</taxon>
    </lineage>
</organism>
<dbReference type="PROSITE" id="PS00086">
    <property type="entry name" value="CYTOCHROME_P450"/>
    <property type="match status" value="1"/>
</dbReference>
<evidence type="ECO:0000256" key="10">
    <source>
        <dbReference type="SAM" id="Phobius"/>
    </source>
</evidence>
<dbReference type="PANTHER" id="PTHR24292">
    <property type="entry name" value="CYTOCHROME P450"/>
    <property type="match status" value="1"/>
</dbReference>
<keyword evidence="7 9" id="KW-0503">Monooxygenase</keyword>
<feature type="binding site" description="axial binding residue" evidence="8">
    <location>
        <position position="485"/>
    </location>
    <ligand>
        <name>heme</name>
        <dbReference type="ChEBI" id="CHEBI:30413"/>
    </ligand>
    <ligandPart>
        <name>Fe</name>
        <dbReference type="ChEBI" id="CHEBI:18248"/>
    </ligandPart>
</feature>
<name>A0A4V6A283_STECR</name>
<dbReference type="InterPro" id="IPR036396">
    <property type="entry name" value="Cyt_P450_sf"/>
</dbReference>
<keyword evidence="10" id="KW-0812">Transmembrane</keyword>
<dbReference type="EMBL" id="AZBU02000005">
    <property type="protein sequence ID" value="TKR78195.1"/>
    <property type="molecule type" value="Genomic_DNA"/>
</dbReference>